<comment type="subunit">
    <text evidence="3">Homodimer.</text>
</comment>
<dbReference type="PANTHER" id="PTHR46999">
    <property type="entry name" value="ALPHA-GLUCAN WATER DIKINASE 1, CHLOROPLASTIC-RELATED"/>
    <property type="match status" value="1"/>
</dbReference>
<evidence type="ECO:0000256" key="7">
    <source>
        <dbReference type="ARBA" id="ARBA00022777"/>
    </source>
</evidence>
<keyword evidence="9" id="KW-0460">Magnesium</keyword>
<dbReference type="Pfam" id="PF01326">
    <property type="entry name" value="PPDK_N"/>
    <property type="match status" value="1"/>
</dbReference>
<keyword evidence="6" id="KW-0547">Nucleotide-binding</keyword>
<dbReference type="EMBL" id="CAUYUJ010008536">
    <property type="protein sequence ID" value="CAK0824222.1"/>
    <property type="molecule type" value="Genomic_DNA"/>
</dbReference>
<organism evidence="13 14">
    <name type="scientific">Prorocentrum cordatum</name>
    <dbReference type="NCBI Taxonomy" id="2364126"/>
    <lineage>
        <taxon>Eukaryota</taxon>
        <taxon>Sar</taxon>
        <taxon>Alveolata</taxon>
        <taxon>Dinophyceae</taxon>
        <taxon>Prorocentrales</taxon>
        <taxon>Prorocentraceae</taxon>
        <taxon>Prorocentrum</taxon>
    </lineage>
</organism>
<keyword evidence="4" id="KW-0808">Transferase</keyword>
<accession>A0ABN9S1T1</accession>
<evidence type="ECO:0000256" key="9">
    <source>
        <dbReference type="ARBA" id="ARBA00022842"/>
    </source>
</evidence>
<evidence type="ECO:0000256" key="8">
    <source>
        <dbReference type="ARBA" id="ARBA00022840"/>
    </source>
</evidence>
<evidence type="ECO:0000259" key="11">
    <source>
        <dbReference type="Pfam" id="PF01326"/>
    </source>
</evidence>
<dbReference type="Pfam" id="PF22973">
    <property type="entry name" value="GWD1_pHisD"/>
    <property type="match status" value="1"/>
</dbReference>
<comment type="cofactor">
    <cofactor evidence="1">
        <name>Mg(2+)</name>
        <dbReference type="ChEBI" id="CHEBI:18420"/>
    </cofactor>
</comment>
<evidence type="ECO:0000313" key="14">
    <source>
        <dbReference type="Proteomes" id="UP001189429"/>
    </source>
</evidence>
<dbReference type="InterPro" id="IPR013815">
    <property type="entry name" value="ATP_grasp_subdomain_1"/>
</dbReference>
<feature type="domain" description="Alpha-glucan water dikinase phosphohistidine-like" evidence="12">
    <location>
        <begin position="179"/>
        <end position="290"/>
    </location>
</feature>
<evidence type="ECO:0000256" key="10">
    <source>
        <dbReference type="ARBA" id="ARBA00023277"/>
    </source>
</evidence>
<proteinExistence type="inferred from homology"/>
<gene>
    <name evidence="13" type="ORF">PCOR1329_LOCUS24685</name>
</gene>
<keyword evidence="10" id="KW-0119">Carbohydrate metabolism</keyword>
<evidence type="ECO:0000256" key="5">
    <source>
        <dbReference type="ARBA" id="ARBA00022723"/>
    </source>
</evidence>
<dbReference type="Gene3D" id="3.30.1490.20">
    <property type="entry name" value="ATP-grasp fold, A domain"/>
    <property type="match status" value="2"/>
</dbReference>
<keyword evidence="7" id="KW-0418">Kinase</keyword>
<dbReference type="Gene3D" id="3.30.470.20">
    <property type="entry name" value="ATP-grasp fold, B domain"/>
    <property type="match status" value="1"/>
</dbReference>
<protein>
    <recommendedName>
        <fullName evidence="15">Pyruvate phosphate dikinase AMP/ATP-binding domain-containing protein</fullName>
    </recommendedName>
</protein>
<dbReference type="InterPro" id="IPR002192">
    <property type="entry name" value="PPDK_AMP/ATP-bd"/>
</dbReference>
<evidence type="ECO:0000256" key="4">
    <source>
        <dbReference type="ARBA" id="ARBA00022679"/>
    </source>
</evidence>
<dbReference type="SUPFAM" id="SSF56059">
    <property type="entry name" value="Glutathione synthetase ATP-binding domain-like"/>
    <property type="match status" value="1"/>
</dbReference>
<evidence type="ECO:0000256" key="3">
    <source>
        <dbReference type="ARBA" id="ARBA00011738"/>
    </source>
</evidence>
<keyword evidence="8" id="KW-0067">ATP-binding</keyword>
<reference evidence="13" key="1">
    <citation type="submission" date="2023-10" db="EMBL/GenBank/DDBJ databases">
        <authorList>
            <person name="Chen Y."/>
            <person name="Shah S."/>
            <person name="Dougan E. K."/>
            <person name="Thang M."/>
            <person name="Chan C."/>
        </authorList>
    </citation>
    <scope>NUCLEOTIDE SEQUENCE [LARGE SCALE GENOMIC DNA]</scope>
</reference>
<keyword evidence="14" id="KW-1185">Reference proteome</keyword>
<evidence type="ECO:0000313" key="13">
    <source>
        <dbReference type="EMBL" id="CAK0824222.1"/>
    </source>
</evidence>
<dbReference type="PANTHER" id="PTHR46999:SF1">
    <property type="entry name" value="ALPHA-GLUCAN WATER DIKINASE 1, CHLOROPLASTIC"/>
    <property type="match status" value="1"/>
</dbReference>
<dbReference type="Proteomes" id="UP001189429">
    <property type="component" value="Unassembled WGS sequence"/>
</dbReference>
<evidence type="ECO:0000256" key="1">
    <source>
        <dbReference type="ARBA" id="ARBA00001946"/>
    </source>
</evidence>
<evidence type="ECO:0008006" key="15">
    <source>
        <dbReference type="Google" id="ProtNLM"/>
    </source>
</evidence>
<sequence>MLYLDLGLESQMRLMAESAVMRMDQLEIQTGTRTMALWVSLAMENLVYNSAPGVGPIQGARGSRYPDELKAVLRDWAPLLEEAHQGYGGDWPTRAMSVVDRMRRAMGTMTDTMQASLQAKAELLGYRLLAATPEQIPEAWAIERFAEELVRGGGGSFVLSSFLRKLDKSIRAEGGGALWQVISQGRDLGAKGWMIEVPDVKSIQATVFDRPTILLAHSLGGEEEVPPGVVGIITPDAPDVLAHISVRARNLNVLFATCFDPDEFEGLARFVGKRVECKLAGNRVTVEEMTGDPVSGDGLGESAAEEGAGLKIDLPPPADFSVYALPESAIDPDARPKIFGAKSANIVRSRRTLPDWIQTPRSAVIPFGVFEKVMAHGDNREVAEEYQRLVDEELHSSATPLEVLEELRMCIMRLEAPSEMVEAVKQALVDSEIIQPGQLEGSDWDDAFQALKGVWASKWNDRAYFSCSKAGIGIEFVQMAVLVQRLVEAEYAFVLHTVNPSTNDAAYMYGEVVVGLGETLVGNFPGRALGFQMRKDMSAAPEVQSLPSKSTGLFGGGLIFRSDSNGEDLPGFAGAGLYDSIPMVTNSERTLQYYKERLVTDKAFAEELMRGLAKVAVDVEGVYGGAPQDIEGCYKDGKFFVVQTRPQV</sequence>
<evidence type="ECO:0000256" key="2">
    <source>
        <dbReference type="ARBA" id="ARBA00007837"/>
    </source>
</evidence>
<keyword evidence="5" id="KW-0479">Metal-binding</keyword>
<evidence type="ECO:0000259" key="12">
    <source>
        <dbReference type="Pfam" id="PF22973"/>
    </source>
</evidence>
<name>A0ABN9S1T1_9DINO</name>
<dbReference type="InterPro" id="IPR054481">
    <property type="entry name" value="GWD1_pHisD"/>
</dbReference>
<comment type="similarity">
    <text evidence="2">Belongs to the PEP-utilizing enzyme family.</text>
</comment>
<comment type="caution">
    <text evidence="13">The sequence shown here is derived from an EMBL/GenBank/DDBJ whole genome shotgun (WGS) entry which is preliminary data.</text>
</comment>
<evidence type="ECO:0000256" key="6">
    <source>
        <dbReference type="ARBA" id="ARBA00022741"/>
    </source>
</evidence>
<feature type="domain" description="Pyruvate phosphate dikinase AMP/ATP-binding" evidence="11">
    <location>
        <begin position="445"/>
        <end position="522"/>
    </location>
</feature>